<evidence type="ECO:0000259" key="1">
    <source>
        <dbReference type="Pfam" id="PF20598"/>
    </source>
</evidence>
<name>A0ABV2BWI5_9GAMM</name>
<dbReference type="EMBL" id="JBEVCJ010000019">
    <property type="protein sequence ID" value="MET1256284.1"/>
    <property type="molecule type" value="Genomic_DNA"/>
</dbReference>
<organism evidence="2 3">
    <name type="scientific">Aliikangiella maris</name>
    <dbReference type="NCBI Taxonomy" id="3162458"/>
    <lineage>
        <taxon>Bacteria</taxon>
        <taxon>Pseudomonadati</taxon>
        <taxon>Pseudomonadota</taxon>
        <taxon>Gammaproteobacteria</taxon>
        <taxon>Oceanospirillales</taxon>
        <taxon>Pleioneaceae</taxon>
        <taxon>Aliikangiella</taxon>
    </lineage>
</organism>
<dbReference type="Pfam" id="PF20598">
    <property type="entry name" value="DUF6795"/>
    <property type="match status" value="1"/>
</dbReference>
<dbReference type="InterPro" id="IPR046474">
    <property type="entry name" value="DUF6795"/>
</dbReference>
<keyword evidence="3" id="KW-1185">Reference proteome</keyword>
<dbReference type="Proteomes" id="UP001548189">
    <property type="component" value="Unassembled WGS sequence"/>
</dbReference>
<comment type="caution">
    <text evidence="2">The sequence shown here is derived from an EMBL/GenBank/DDBJ whole genome shotgun (WGS) entry which is preliminary data.</text>
</comment>
<sequence>MAFLDGFQFYLFSALKGRVHNNGTPLIGARLTRTALDTYNNKTYTDITQTDEQGLFSFSPVKIWIFRPLLHHESRQTINIEFHGQHKLAWKMTKNCLHHGGEIAYQEDAKMTPIEVDCNWANDEDKEQGIIKKVKISMVLTGIATIINVKNSS</sequence>
<dbReference type="RefSeq" id="WP_353896871.1">
    <property type="nucleotide sequence ID" value="NZ_JBEVCJ010000019.1"/>
</dbReference>
<evidence type="ECO:0000313" key="3">
    <source>
        <dbReference type="Proteomes" id="UP001548189"/>
    </source>
</evidence>
<feature type="domain" description="DUF6795" evidence="1">
    <location>
        <begin position="16"/>
        <end position="104"/>
    </location>
</feature>
<evidence type="ECO:0000313" key="2">
    <source>
        <dbReference type="EMBL" id="MET1256284.1"/>
    </source>
</evidence>
<accession>A0ABV2BWI5</accession>
<proteinExistence type="predicted"/>
<protein>
    <submittedName>
        <fullName evidence="2">DUF6795 domain-containing protein</fullName>
    </submittedName>
</protein>
<gene>
    <name evidence="2" type="ORF">ABVT43_14175</name>
</gene>
<reference evidence="2 3" key="1">
    <citation type="submission" date="2024-06" db="EMBL/GenBank/DDBJ databases">
        <authorList>
            <person name="Li F."/>
        </authorList>
    </citation>
    <scope>NUCLEOTIDE SEQUENCE [LARGE SCALE GENOMIC DNA]</scope>
    <source>
        <strain evidence="2 3">GXAS 311</strain>
    </source>
</reference>